<keyword evidence="4" id="KW-1185">Reference proteome</keyword>
<name>A0A2B4SAL2_STYPI</name>
<dbReference type="AlphaFoldDB" id="A0A2B4SAL2"/>
<proteinExistence type="predicted"/>
<feature type="region of interest" description="Disordered" evidence="1">
    <location>
        <begin position="28"/>
        <end position="61"/>
    </location>
</feature>
<dbReference type="InterPro" id="IPR029526">
    <property type="entry name" value="PGBD"/>
</dbReference>
<gene>
    <name evidence="3" type="primary">PGBD1</name>
    <name evidence="3" type="ORF">AWC38_SpisGene8902</name>
</gene>
<accession>A0A2B4SAL2</accession>
<comment type="caution">
    <text evidence="3">The sequence shown here is derived from an EMBL/GenBank/DDBJ whole genome shotgun (WGS) entry which is preliminary data.</text>
</comment>
<reference evidence="4" key="1">
    <citation type="journal article" date="2017" name="bioRxiv">
        <title>Comparative analysis of the genomes of Stylophora pistillata and Acropora digitifera provides evidence for extensive differences between species of corals.</title>
        <authorList>
            <person name="Voolstra C.R."/>
            <person name="Li Y."/>
            <person name="Liew Y.J."/>
            <person name="Baumgarten S."/>
            <person name="Zoccola D."/>
            <person name="Flot J.-F."/>
            <person name="Tambutte S."/>
            <person name="Allemand D."/>
            <person name="Aranda M."/>
        </authorList>
    </citation>
    <scope>NUCLEOTIDE SEQUENCE [LARGE SCALE GENOMIC DNA]</scope>
</reference>
<protein>
    <submittedName>
        <fullName evidence="3">PiggyBac transposable element-derived protein 1</fullName>
    </submittedName>
</protein>
<evidence type="ECO:0000259" key="2">
    <source>
        <dbReference type="Pfam" id="PF13843"/>
    </source>
</evidence>
<dbReference type="Pfam" id="PF13843">
    <property type="entry name" value="DDE_Tnp_1_7"/>
    <property type="match status" value="1"/>
</dbReference>
<evidence type="ECO:0000313" key="4">
    <source>
        <dbReference type="Proteomes" id="UP000225706"/>
    </source>
</evidence>
<sequence length="550" mass="63262">MAAAEPTGLTFVDEDDLPVAFLHIAHVDSDNEAPSDIDSSEEGESADESGEESDECKDTEERNYSNLMWSSVIRPPQDRNFNDEVGMRVEMENNSSCLNYFELLFTDNVYQLILNETARFERQKRHLDPNSRGHLHNLTVPELKAWLGLTLAMGLVKKPNLKSYWCNKSVIKTPLFPNTMSRDRYLHILRFMHFVDNNNAPDPADPNRDKLWKIRPFLNALLPRFTTVYSPSQNLSVDETLIKLMGRVQFRQFLPLKRSRFGQKGFVIADSATGYVLDTMIYTGKEGPAVSRDLAMRVVLKVVEPYLDKGYRLFVDNWYTSVPLFLELERRGILACGTVRGNRKFLPKDIVDQTKEQVKRLKRGESLFRQNNNLDCVTWKDKKLVHLLSTIPEGLEIGQVERNIRSKVSALNAHIMYKRAGHGKVTLAAFKEKLVEQLIAGNSFRRDTTNNLSAIAAQLPDIRFNRVQFHHPVKTDTHKKCKVHIQRVETVYECAVCQVRMCPAPCFERYHTLQEYLFDDPKRNNSAKRLKDVIGRPRAGPGRPPQRRSR</sequence>
<feature type="domain" description="PiggyBac transposable element-derived protein" evidence="2">
    <location>
        <begin position="99"/>
        <end position="419"/>
    </location>
</feature>
<dbReference type="EMBL" id="LSMT01000126">
    <property type="protein sequence ID" value="PFX26416.1"/>
    <property type="molecule type" value="Genomic_DNA"/>
</dbReference>
<evidence type="ECO:0000313" key="3">
    <source>
        <dbReference type="EMBL" id="PFX26416.1"/>
    </source>
</evidence>
<organism evidence="3 4">
    <name type="scientific">Stylophora pistillata</name>
    <name type="common">Smooth cauliflower coral</name>
    <dbReference type="NCBI Taxonomy" id="50429"/>
    <lineage>
        <taxon>Eukaryota</taxon>
        <taxon>Metazoa</taxon>
        <taxon>Cnidaria</taxon>
        <taxon>Anthozoa</taxon>
        <taxon>Hexacorallia</taxon>
        <taxon>Scleractinia</taxon>
        <taxon>Astrocoeniina</taxon>
        <taxon>Pocilloporidae</taxon>
        <taxon>Stylophora</taxon>
    </lineage>
</organism>
<evidence type="ECO:0000256" key="1">
    <source>
        <dbReference type="SAM" id="MobiDB-lite"/>
    </source>
</evidence>
<dbReference type="STRING" id="50429.A0A2B4SAL2"/>
<dbReference type="PANTHER" id="PTHR46599:SF3">
    <property type="entry name" value="PIGGYBAC TRANSPOSABLE ELEMENT-DERIVED PROTEIN 4"/>
    <property type="match status" value="1"/>
</dbReference>
<dbReference type="OrthoDB" id="5982523at2759"/>
<feature type="region of interest" description="Disordered" evidence="1">
    <location>
        <begin position="527"/>
        <end position="550"/>
    </location>
</feature>
<dbReference type="PANTHER" id="PTHR46599">
    <property type="entry name" value="PIGGYBAC TRANSPOSABLE ELEMENT-DERIVED PROTEIN 4"/>
    <property type="match status" value="1"/>
</dbReference>
<feature type="compositionally biased region" description="Acidic residues" evidence="1">
    <location>
        <begin position="30"/>
        <end position="58"/>
    </location>
</feature>
<dbReference type="Proteomes" id="UP000225706">
    <property type="component" value="Unassembled WGS sequence"/>
</dbReference>